<evidence type="ECO:0000313" key="1">
    <source>
        <dbReference type="EMBL" id="GJT50643.1"/>
    </source>
</evidence>
<proteinExistence type="predicted"/>
<dbReference type="Proteomes" id="UP001151760">
    <property type="component" value="Unassembled WGS sequence"/>
</dbReference>
<name>A0ABQ5EIC7_9ASTR</name>
<reference evidence="1" key="2">
    <citation type="submission" date="2022-01" db="EMBL/GenBank/DDBJ databases">
        <authorList>
            <person name="Yamashiro T."/>
            <person name="Shiraishi A."/>
            <person name="Satake H."/>
            <person name="Nakayama K."/>
        </authorList>
    </citation>
    <scope>NUCLEOTIDE SEQUENCE</scope>
</reference>
<evidence type="ECO:0000313" key="2">
    <source>
        <dbReference type="Proteomes" id="UP001151760"/>
    </source>
</evidence>
<dbReference type="EMBL" id="BQNB010016339">
    <property type="protein sequence ID" value="GJT50643.1"/>
    <property type="molecule type" value="Genomic_DNA"/>
</dbReference>
<comment type="caution">
    <text evidence="1">The sequence shown here is derived from an EMBL/GenBank/DDBJ whole genome shotgun (WGS) entry which is preliminary data.</text>
</comment>
<reference evidence="1" key="1">
    <citation type="journal article" date="2022" name="Int. J. Mol. Sci.">
        <title>Draft Genome of Tanacetum Coccineum: Genomic Comparison of Closely Related Tanacetum-Family Plants.</title>
        <authorList>
            <person name="Yamashiro T."/>
            <person name="Shiraishi A."/>
            <person name="Nakayama K."/>
            <person name="Satake H."/>
        </authorList>
    </citation>
    <scope>NUCLEOTIDE SEQUENCE</scope>
</reference>
<accession>A0ABQ5EIC7</accession>
<protein>
    <submittedName>
        <fullName evidence="1">Uncharacterized protein</fullName>
    </submittedName>
</protein>
<sequence length="186" mass="21283">MQENQDPKDGLAIKWNYKNLTELLERKSDEFVLNHEGDKNNSGDLFEEYLTIKSRIKWSDIGSLISPLSLALSTFVFTSRDLFNSLSSRLLSALPPWFFSLCIDQHAHTLHLLESSLIISPEAWFLRRFRSCKPILVNGEFNADNTNAQVTFQRVLFDVGLKQVFSSFHGDDILKYHSDVLAKSQG</sequence>
<gene>
    <name evidence="1" type="ORF">Tco_0976800</name>
</gene>
<keyword evidence="2" id="KW-1185">Reference proteome</keyword>
<organism evidence="1 2">
    <name type="scientific">Tanacetum coccineum</name>
    <dbReference type="NCBI Taxonomy" id="301880"/>
    <lineage>
        <taxon>Eukaryota</taxon>
        <taxon>Viridiplantae</taxon>
        <taxon>Streptophyta</taxon>
        <taxon>Embryophyta</taxon>
        <taxon>Tracheophyta</taxon>
        <taxon>Spermatophyta</taxon>
        <taxon>Magnoliopsida</taxon>
        <taxon>eudicotyledons</taxon>
        <taxon>Gunneridae</taxon>
        <taxon>Pentapetalae</taxon>
        <taxon>asterids</taxon>
        <taxon>campanulids</taxon>
        <taxon>Asterales</taxon>
        <taxon>Asteraceae</taxon>
        <taxon>Asteroideae</taxon>
        <taxon>Anthemideae</taxon>
        <taxon>Anthemidinae</taxon>
        <taxon>Tanacetum</taxon>
    </lineage>
</organism>